<feature type="region of interest" description="Disordered" evidence="1">
    <location>
        <begin position="222"/>
        <end position="274"/>
    </location>
</feature>
<keyword evidence="4" id="KW-1185">Reference proteome</keyword>
<name>A0AAD5IP31_ACENE</name>
<feature type="domain" description="Reverse transcriptase Ty1/copia-type" evidence="2">
    <location>
        <begin position="357"/>
        <end position="413"/>
    </location>
</feature>
<dbReference type="InterPro" id="IPR013103">
    <property type="entry name" value="RVT_2"/>
</dbReference>
<dbReference type="PANTHER" id="PTHR34222:SF99">
    <property type="entry name" value="PROTEIN, PUTATIVE-RELATED"/>
    <property type="match status" value="1"/>
</dbReference>
<dbReference type="EMBL" id="JAJSOW010000104">
    <property type="protein sequence ID" value="KAI9170367.1"/>
    <property type="molecule type" value="Genomic_DNA"/>
</dbReference>
<evidence type="ECO:0000313" key="3">
    <source>
        <dbReference type="EMBL" id="KAI9170367.1"/>
    </source>
</evidence>
<comment type="caution">
    <text evidence="3">The sequence shown here is derived from an EMBL/GenBank/DDBJ whole genome shotgun (WGS) entry which is preliminary data.</text>
</comment>
<gene>
    <name evidence="3" type="ORF">LWI28_026902</name>
</gene>
<sequence length="430" mass="47714">MKFGKIFVSDSLKATHLASSRFSEILPIFDKSNSLSLLIKLKGLWDELSSYSDAVYVAQHDQQKLMQFLMGLNDSYSGIRGQILLMNHLPSVRQAYSSVSQEEKQRLLISTHAADDSGTAAMVVRSNNSSKFTSSSGTRRFDRPYGPPDFKSQEKSPSPDFSGGRRADQDRKRMGFGRGRPHCQQQIKSLRTAANQVTEDSSPVVGISEVQLKQLLSLLDNKTDGSSSQAHAVTKPDSPSHPPPPPLLSSSVPNPTPSPDPAPFRRSSRHASPRARIRDYVCSAVSSAQSSSLLPSPTKGKRYPLADFVSYHRYTPAHHSFLTQINEAAEPNSYFEVVAHPKWQEAMSSKLQALQANRTWSLVPLPAGKSPIGYKWVFKIKHHSDGSFERYKARLVAKGFTQLEGIDYQDTFFSHCQDYFCSLLACLGCL</sequence>
<evidence type="ECO:0000256" key="1">
    <source>
        <dbReference type="SAM" id="MobiDB-lite"/>
    </source>
</evidence>
<reference evidence="3" key="1">
    <citation type="journal article" date="2022" name="Plant J.">
        <title>Strategies of tolerance reflected in two North American maple genomes.</title>
        <authorList>
            <person name="McEvoy S.L."/>
            <person name="Sezen U.U."/>
            <person name="Trouern-Trend A."/>
            <person name="McMahon S.M."/>
            <person name="Schaberg P.G."/>
            <person name="Yang J."/>
            <person name="Wegrzyn J.L."/>
            <person name="Swenson N.G."/>
        </authorList>
    </citation>
    <scope>NUCLEOTIDE SEQUENCE</scope>
    <source>
        <strain evidence="3">91603</strain>
    </source>
</reference>
<feature type="compositionally biased region" description="Basic and acidic residues" evidence="1">
    <location>
        <begin position="163"/>
        <end position="173"/>
    </location>
</feature>
<accession>A0AAD5IP31</accession>
<protein>
    <recommendedName>
        <fullName evidence="2">Reverse transcriptase Ty1/copia-type domain-containing protein</fullName>
    </recommendedName>
</protein>
<evidence type="ECO:0000313" key="4">
    <source>
        <dbReference type="Proteomes" id="UP001064489"/>
    </source>
</evidence>
<dbReference type="AlphaFoldDB" id="A0AAD5IP31"/>
<proteinExistence type="predicted"/>
<dbReference type="PANTHER" id="PTHR34222">
    <property type="entry name" value="GAG_PRE-INTEGRS DOMAIN-CONTAINING PROTEIN"/>
    <property type="match status" value="1"/>
</dbReference>
<dbReference type="Pfam" id="PF07727">
    <property type="entry name" value="RVT_2"/>
    <property type="match status" value="1"/>
</dbReference>
<dbReference type="Proteomes" id="UP001064489">
    <property type="component" value="Chromosome 7"/>
</dbReference>
<organism evidence="3 4">
    <name type="scientific">Acer negundo</name>
    <name type="common">Box elder</name>
    <dbReference type="NCBI Taxonomy" id="4023"/>
    <lineage>
        <taxon>Eukaryota</taxon>
        <taxon>Viridiplantae</taxon>
        <taxon>Streptophyta</taxon>
        <taxon>Embryophyta</taxon>
        <taxon>Tracheophyta</taxon>
        <taxon>Spermatophyta</taxon>
        <taxon>Magnoliopsida</taxon>
        <taxon>eudicotyledons</taxon>
        <taxon>Gunneridae</taxon>
        <taxon>Pentapetalae</taxon>
        <taxon>rosids</taxon>
        <taxon>malvids</taxon>
        <taxon>Sapindales</taxon>
        <taxon>Sapindaceae</taxon>
        <taxon>Hippocastanoideae</taxon>
        <taxon>Acereae</taxon>
        <taxon>Acer</taxon>
    </lineage>
</organism>
<evidence type="ECO:0000259" key="2">
    <source>
        <dbReference type="Pfam" id="PF07727"/>
    </source>
</evidence>
<reference evidence="3" key="2">
    <citation type="submission" date="2023-02" db="EMBL/GenBank/DDBJ databases">
        <authorList>
            <person name="Swenson N.G."/>
            <person name="Wegrzyn J.L."/>
            <person name="Mcevoy S.L."/>
        </authorList>
    </citation>
    <scope>NUCLEOTIDE SEQUENCE</scope>
    <source>
        <strain evidence="3">91603</strain>
        <tissue evidence="3">Leaf</tissue>
    </source>
</reference>
<feature type="compositionally biased region" description="Low complexity" evidence="1">
    <location>
        <begin position="128"/>
        <end position="138"/>
    </location>
</feature>
<feature type="region of interest" description="Disordered" evidence="1">
    <location>
        <begin position="128"/>
        <end position="183"/>
    </location>
</feature>